<comment type="caution">
    <text evidence="2">The sequence shown here is derived from an EMBL/GenBank/DDBJ whole genome shotgun (WGS) entry which is preliminary data.</text>
</comment>
<feature type="transmembrane region" description="Helical" evidence="1">
    <location>
        <begin position="46"/>
        <end position="65"/>
    </location>
</feature>
<evidence type="ECO:0000256" key="1">
    <source>
        <dbReference type="SAM" id="Phobius"/>
    </source>
</evidence>
<protein>
    <submittedName>
        <fullName evidence="2">Uncharacterized protein</fullName>
    </submittedName>
</protein>
<dbReference type="RefSeq" id="WP_002642596.1">
    <property type="nucleotide sequence ID" value="NZ_CP019448.1"/>
</dbReference>
<proteinExistence type="predicted"/>
<reference evidence="2 3" key="1">
    <citation type="submission" date="2010-03" db="EMBL/GenBank/DDBJ databases">
        <authorList>
            <consortium name="The Broad Institute Genome Sequencing Platform"/>
            <person name="Ward D."/>
            <person name="Earl A."/>
            <person name="Feldgarden M."/>
            <person name="Gevers D."/>
            <person name="Young S."/>
            <person name="Zeng Q."/>
            <person name="Koehrsen M."/>
            <person name="Alvarado L."/>
            <person name="Berlin A.M."/>
            <person name="Borenstein D."/>
            <person name="Chapman S.B."/>
            <person name="Chen Z."/>
            <person name="Engels R."/>
            <person name="Freedman E."/>
            <person name="Gellesch M."/>
            <person name="Goldberg J."/>
            <person name="Griggs A."/>
            <person name="Gujja S."/>
            <person name="Heilman E.R."/>
            <person name="Heiman D.I."/>
            <person name="Hepburn T.A."/>
            <person name="Howarth C."/>
            <person name="Jen D."/>
            <person name="Larson L."/>
            <person name="Mehta T."/>
            <person name="Park D."/>
            <person name="Pearson M."/>
            <person name="Richards J."/>
            <person name="Roberts A."/>
            <person name="Saif S."/>
            <person name="Shea T.D."/>
            <person name="Shenoy N."/>
            <person name="Sisk P."/>
            <person name="Stolte C."/>
            <person name="Sykes S.N."/>
            <person name="Walk T."/>
            <person name="White J."/>
            <person name="Yandava C."/>
            <person name="Izard J."/>
            <person name="Baranova O.V."/>
            <person name="Blanton J.M."/>
            <person name="Tanner A.C."/>
            <person name="Dewhirst F."/>
            <person name="Haas B."/>
            <person name="Nusbaum C."/>
            <person name="Birren B."/>
        </authorList>
    </citation>
    <scope>NUCLEOTIDE SEQUENCE [LARGE SCALE GENOMIC DNA]</scope>
    <source>
        <strain evidence="2 3">ATCC 29453</strain>
    </source>
</reference>
<feature type="transmembrane region" description="Helical" evidence="1">
    <location>
        <begin position="7"/>
        <end position="31"/>
    </location>
</feature>
<dbReference type="eggNOG" id="ENOG503368S">
    <property type="taxonomic scope" value="Bacteria"/>
</dbReference>
<gene>
    <name evidence="2" type="ORF">HMPREF9021_01308</name>
</gene>
<keyword evidence="3" id="KW-1185">Reference proteome</keyword>
<keyword evidence="1" id="KW-0812">Transmembrane</keyword>
<dbReference type="EMBL" id="ADCY02000048">
    <property type="protein sequence ID" value="EFG30702.2"/>
    <property type="molecule type" value="Genomic_DNA"/>
</dbReference>
<dbReference type="HOGENOM" id="CLU_2369923_0_0_4"/>
<name>V9HBU9_9NEIS</name>
<evidence type="ECO:0000313" key="2">
    <source>
        <dbReference type="EMBL" id="EFG30702.2"/>
    </source>
</evidence>
<dbReference type="AlphaFoldDB" id="V9HBU9"/>
<reference evidence="2 3" key="2">
    <citation type="submission" date="2011-10" db="EMBL/GenBank/DDBJ databases">
        <title>The Genome Sequence of Simonsiella muelleri ATCC 29453.</title>
        <authorList>
            <consortium name="The Broad Institute Genome Sequencing Platform"/>
            <consortium name="The Broad Institute Genome Sequencing Center for Infectious Disease"/>
            <person name="Earl A."/>
            <person name="Ward D."/>
            <person name="Feldgarden M."/>
            <person name="Gevers D."/>
            <person name="Izard J."/>
            <person name="Baranova O.V."/>
            <person name="Blanton J.M."/>
            <person name="Tanner A.C."/>
            <person name="Dewhirst F."/>
            <person name="Young S.K."/>
            <person name="Zeng Q."/>
            <person name="Gargeya S."/>
            <person name="Fitzgerald M."/>
            <person name="Haas B."/>
            <person name="Abouelleil A."/>
            <person name="Alvarado L."/>
            <person name="Arachchi H.M."/>
            <person name="Berlin A."/>
            <person name="Brown A."/>
            <person name="Chapman S.B."/>
            <person name="Chen Z."/>
            <person name="Dunbar C."/>
            <person name="Freedman E."/>
            <person name="Gearin G."/>
            <person name="Goldberg J."/>
            <person name="Griggs A."/>
            <person name="Gujja S."/>
            <person name="Heiman D."/>
            <person name="Howarth C."/>
            <person name="Larson L."/>
            <person name="Lui A."/>
            <person name="MacDonald P.J.P."/>
            <person name="Montmayeur A."/>
            <person name="Murphy C."/>
            <person name="Neiman D."/>
            <person name="Pearson M."/>
            <person name="Priest M."/>
            <person name="Roberts A."/>
            <person name="Saif S."/>
            <person name="Shea T."/>
            <person name="Shenoy N."/>
            <person name="Sisk P."/>
            <person name="Stolte C."/>
            <person name="Sykes S."/>
            <person name="Wortman J."/>
            <person name="Nusbaum C."/>
            <person name="Birren B."/>
        </authorList>
    </citation>
    <scope>NUCLEOTIDE SEQUENCE [LARGE SCALE GENOMIC DNA]</scope>
    <source>
        <strain evidence="2 3">ATCC 29453</strain>
    </source>
</reference>
<keyword evidence="1" id="KW-1133">Transmembrane helix</keyword>
<dbReference type="Proteomes" id="UP000017813">
    <property type="component" value="Unassembled WGS sequence"/>
</dbReference>
<sequence length="99" mass="11320">MMTSLDWALLCLLSGIVLITFAIIFQMYIMLTETYSLDKYTNHSKMLWVAVALFFSFSLAVYWVCPNARKKGKIFLLSGGGGVILYGLGMYLKYQFLHK</sequence>
<organism evidence="2 3">
    <name type="scientific">Simonsiella muelleri ATCC 29453</name>
    <dbReference type="NCBI Taxonomy" id="641147"/>
    <lineage>
        <taxon>Bacteria</taxon>
        <taxon>Pseudomonadati</taxon>
        <taxon>Pseudomonadota</taxon>
        <taxon>Betaproteobacteria</taxon>
        <taxon>Neisseriales</taxon>
        <taxon>Neisseriaceae</taxon>
        <taxon>Simonsiella</taxon>
    </lineage>
</organism>
<feature type="transmembrane region" description="Helical" evidence="1">
    <location>
        <begin position="74"/>
        <end position="92"/>
    </location>
</feature>
<evidence type="ECO:0000313" key="3">
    <source>
        <dbReference type="Proteomes" id="UP000017813"/>
    </source>
</evidence>
<keyword evidence="1" id="KW-0472">Membrane</keyword>
<accession>V9HBU9</accession>